<dbReference type="InterPro" id="IPR050808">
    <property type="entry name" value="Phage_Integrase"/>
</dbReference>
<dbReference type="GO" id="GO:0003677">
    <property type="term" value="F:DNA binding"/>
    <property type="evidence" value="ECO:0007669"/>
    <property type="project" value="UniProtKB-KW"/>
</dbReference>
<evidence type="ECO:0000256" key="3">
    <source>
        <dbReference type="ARBA" id="ARBA00023125"/>
    </source>
</evidence>
<sequence>MRNVVSFMLFHRSPPYSGLTAPRYGPQMLTDKQIRAMKPEEREYTVSDGRSARGEGVLMLRVRPTGTKEFYFQRRLDGKKIKTKLGTWPAMSLTGARDLCRVEKEVVIAAGTFQNLLDAYTNKLEGEGAASASDVKWSLKHYVADPFPNLASRPAALIGPGEIRDILAKMINAGVTTYCNRVRSQLHAAFQVGLEQEFNPRSYQKTALKFGLNSNPVTSVPVQADWERPGDRALSTDELARLWQMLPEHLTLVTSELLKFLIASGGQRPEQLLASERRHYFKDHLVIRNKKGREGERSLHAVPYNTLMRRSLKVMDEISETSIYPFEGKVEGKALHTQSLSRAVTKLYGRHTDKFNGPFTLRDIRRTCKTLMGVAGLSKEVRDRIQGHAFSDVSSKHYDRHDYFKEKQQGLLRWSVWLHKNVVNAELK</sequence>
<dbReference type="InterPro" id="IPR038488">
    <property type="entry name" value="Integrase_DNA-bd_sf"/>
</dbReference>
<evidence type="ECO:0000256" key="4">
    <source>
        <dbReference type="ARBA" id="ARBA00023172"/>
    </source>
</evidence>
<evidence type="ECO:0000259" key="5">
    <source>
        <dbReference type="PROSITE" id="PS51898"/>
    </source>
</evidence>
<gene>
    <name evidence="6" type="ORF">PS691_02000</name>
</gene>
<protein>
    <recommendedName>
        <fullName evidence="5">Tyr recombinase domain-containing protein</fullName>
    </recommendedName>
</protein>
<dbReference type="InterPro" id="IPR002104">
    <property type="entry name" value="Integrase_catalytic"/>
</dbReference>
<dbReference type="Gene3D" id="3.30.160.390">
    <property type="entry name" value="Integrase, DNA-binding domain"/>
    <property type="match status" value="1"/>
</dbReference>
<reference evidence="6 7" key="1">
    <citation type="submission" date="2019-09" db="EMBL/GenBank/DDBJ databases">
        <authorList>
            <person name="Chandra G."/>
            <person name="Truman W A."/>
        </authorList>
    </citation>
    <scope>NUCLEOTIDE SEQUENCE [LARGE SCALE GENOMIC DNA]</scope>
    <source>
        <strain evidence="6">PS691</strain>
    </source>
</reference>
<dbReference type="Proteomes" id="UP000337909">
    <property type="component" value="Unassembled WGS sequence"/>
</dbReference>
<keyword evidence="2" id="KW-0229">DNA integration</keyword>
<keyword evidence="3" id="KW-0238">DNA-binding</keyword>
<dbReference type="Pfam" id="PF13356">
    <property type="entry name" value="Arm-DNA-bind_3"/>
    <property type="match status" value="1"/>
</dbReference>
<dbReference type="PROSITE" id="PS51898">
    <property type="entry name" value="TYR_RECOMBINASE"/>
    <property type="match status" value="1"/>
</dbReference>
<dbReference type="GO" id="GO:0006310">
    <property type="term" value="P:DNA recombination"/>
    <property type="evidence" value="ECO:0007669"/>
    <property type="project" value="UniProtKB-KW"/>
</dbReference>
<organism evidence="6 7">
    <name type="scientific">Pseudomonas fluorescens</name>
    <dbReference type="NCBI Taxonomy" id="294"/>
    <lineage>
        <taxon>Bacteria</taxon>
        <taxon>Pseudomonadati</taxon>
        <taxon>Pseudomonadota</taxon>
        <taxon>Gammaproteobacteria</taxon>
        <taxon>Pseudomonadales</taxon>
        <taxon>Pseudomonadaceae</taxon>
        <taxon>Pseudomonas</taxon>
    </lineage>
</organism>
<dbReference type="InterPro" id="IPR013762">
    <property type="entry name" value="Integrase-like_cat_sf"/>
</dbReference>
<name>A0A5E7BWX9_PSEFL</name>
<dbReference type="PANTHER" id="PTHR30629:SF2">
    <property type="entry name" value="PROPHAGE INTEGRASE INTS-RELATED"/>
    <property type="match status" value="1"/>
</dbReference>
<dbReference type="Gene3D" id="1.10.150.130">
    <property type="match status" value="1"/>
</dbReference>
<accession>A0A5E7BWX9</accession>
<dbReference type="AlphaFoldDB" id="A0A5E7BWX9"/>
<proteinExistence type="inferred from homology"/>
<comment type="similarity">
    <text evidence="1">Belongs to the 'phage' integrase family.</text>
</comment>
<dbReference type="InterPro" id="IPR011010">
    <property type="entry name" value="DNA_brk_join_enz"/>
</dbReference>
<dbReference type="PANTHER" id="PTHR30629">
    <property type="entry name" value="PROPHAGE INTEGRASE"/>
    <property type="match status" value="1"/>
</dbReference>
<evidence type="ECO:0000256" key="2">
    <source>
        <dbReference type="ARBA" id="ARBA00022908"/>
    </source>
</evidence>
<evidence type="ECO:0000313" key="6">
    <source>
        <dbReference type="EMBL" id="VVN92794.1"/>
    </source>
</evidence>
<dbReference type="GO" id="GO:0015074">
    <property type="term" value="P:DNA integration"/>
    <property type="evidence" value="ECO:0007669"/>
    <property type="project" value="UniProtKB-KW"/>
</dbReference>
<dbReference type="InterPro" id="IPR025166">
    <property type="entry name" value="Integrase_DNA_bind_dom"/>
</dbReference>
<dbReference type="Gene3D" id="1.10.443.10">
    <property type="entry name" value="Intergrase catalytic core"/>
    <property type="match status" value="1"/>
</dbReference>
<evidence type="ECO:0000313" key="7">
    <source>
        <dbReference type="Proteomes" id="UP000337909"/>
    </source>
</evidence>
<dbReference type="EMBL" id="CABVHQ010000016">
    <property type="protein sequence ID" value="VVN92794.1"/>
    <property type="molecule type" value="Genomic_DNA"/>
</dbReference>
<evidence type="ECO:0000256" key="1">
    <source>
        <dbReference type="ARBA" id="ARBA00008857"/>
    </source>
</evidence>
<dbReference type="SUPFAM" id="SSF56349">
    <property type="entry name" value="DNA breaking-rejoining enzymes"/>
    <property type="match status" value="1"/>
</dbReference>
<dbReference type="InterPro" id="IPR010998">
    <property type="entry name" value="Integrase_recombinase_N"/>
</dbReference>
<feature type="domain" description="Tyr recombinase" evidence="5">
    <location>
        <begin position="229"/>
        <end position="413"/>
    </location>
</feature>
<keyword evidence="4" id="KW-0233">DNA recombination</keyword>